<evidence type="ECO:0000313" key="2">
    <source>
        <dbReference type="Proteomes" id="UP001597532"/>
    </source>
</evidence>
<keyword evidence="2" id="KW-1185">Reference proteome</keyword>
<dbReference type="Proteomes" id="UP001597532">
    <property type="component" value="Unassembled WGS sequence"/>
</dbReference>
<dbReference type="PROSITE" id="PS51257">
    <property type="entry name" value="PROKAR_LIPOPROTEIN"/>
    <property type="match status" value="1"/>
</dbReference>
<comment type="caution">
    <text evidence="1">The sequence shown here is derived from an EMBL/GenBank/DDBJ whole genome shotgun (WGS) entry which is preliminary data.</text>
</comment>
<proteinExistence type="predicted"/>
<organism evidence="1 2">
    <name type="scientific">Arenibacter antarcticus</name>
    <dbReference type="NCBI Taxonomy" id="2040469"/>
    <lineage>
        <taxon>Bacteria</taxon>
        <taxon>Pseudomonadati</taxon>
        <taxon>Bacteroidota</taxon>
        <taxon>Flavobacteriia</taxon>
        <taxon>Flavobacteriales</taxon>
        <taxon>Flavobacteriaceae</taxon>
        <taxon>Arenibacter</taxon>
    </lineage>
</organism>
<gene>
    <name evidence="1" type="ORF">ACFS1K_15880</name>
</gene>
<accession>A0ABW5VJA6</accession>
<evidence type="ECO:0008006" key="3">
    <source>
        <dbReference type="Google" id="ProtNLM"/>
    </source>
</evidence>
<sequence>MRLLHLFSLLLVLFSCNESKKDKASATNEVLEDFSKMPDSVILKGFAILDTIQLKPVVQMVKELRQIPELQEIGVGDELLSFRLKNGPIMLLKLKEFSPQTKGGTASMATTPIMALNITNADENSANVVGAQRGENRQNKKAFVLAPYLWYFKNDDDAKVPYSKLKNHRNYKGNVNYKSNKTEDSQTITIDDYLSFNDYDMVYLSSHGSQICKWWWEDVIETTSNCRSHISSGIKFTKNNLQALLNLLKSKNVKGVALAYDELYFLPEFFAYTYPEINNKLFIFSACQLGQRGDVETTFNSILQNGQLFYWHNSVFPEDASKAFSYMYDRMLQYGETAPLAFKNTPYELKENLKTFASEEKRGNSVEVYTYLKMANKGNAMHLIEPISFIDEKTKKELQEGVVYPFEGILEDDQPEEASFTLEFLGYTVQEMEDKGMSLSLKVDGNAVLDHISFVPDTDPYDNIEVKVGENEKTTLVTFKGVKLKKDLKKNSSVKLEAFFHFSEENYGYQMIHVSTGSSDMRIVMNAPDGTINMFFDADNYGLKMTHPVENKTLYSDEEGYIYINAPGKGWMKTKLIQMFGAVAQFAPIDMDFMALEMNKGSVMHKIAAFAGDITIAKLENEPRAKKISGGIGTEKTVFNVDGRVTITFDGKKRLESMVEGPSSIHYYYEEQQITMPSAQIFSMPSFK</sequence>
<reference evidence="2" key="1">
    <citation type="journal article" date="2019" name="Int. J. Syst. Evol. Microbiol.">
        <title>The Global Catalogue of Microorganisms (GCM) 10K type strain sequencing project: providing services to taxonomists for standard genome sequencing and annotation.</title>
        <authorList>
            <consortium name="The Broad Institute Genomics Platform"/>
            <consortium name="The Broad Institute Genome Sequencing Center for Infectious Disease"/>
            <person name="Wu L."/>
            <person name="Ma J."/>
        </authorList>
    </citation>
    <scope>NUCLEOTIDE SEQUENCE [LARGE SCALE GENOMIC DNA]</scope>
    <source>
        <strain evidence="2">KCTC 52924</strain>
    </source>
</reference>
<name>A0ABW5VJA6_9FLAO</name>
<evidence type="ECO:0000313" key="1">
    <source>
        <dbReference type="EMBL" id="MFD2791254.1"/>
    </source>
</evidence>
<protein>
    <recommendedName>
        <fullName evidence="3">CHAT domain-containing protein</fullName>
    </recommendedName>
</protein>
<dbReference type="RefSeq" id="WP_251808532.1">
    <property type="nucleotide sequence ID" value="NZ_CP166679.1"/>
</dbReference>
<dbReference type="EMBL" id="JBHUOK010000033">
    <property type="protein sequence ID" value="MFD2791254.1"/>
    <property type="molecule type" value="Genomic_DNA"/>
</dbReference>